<evidence type="ECO:0000256" key="1">
    <source>
        <dbReference type="SAM" id="MobiDB-lite"/>
    </source>
</evidence>
<name>A0AAU8GSP0_9VIRU</name>
<dbReference type="EMBL" id="PP931175">
    <property type="protein sequence ID" value="XCH45289.1"/>
    <property type="molecule type" value="Genomic_DNA"/>
</dbReference>
<organism evidence="2">
    <name type="scientific">Pseudomonas phage PACT201</name>
    <dbReference type="NCBI Taxonomy" id="3230130"/>
    <lineage>
        <taxon>Viruses</taxon>
    </lineage>
</organism>
<sequence>MAPHLPTLHMRAASPGRRCKGSCHGIQATDHRSPQQADNN</sequence>
<accession>A0AAU8GSP0</accession>
<protein>
    <submittedName>
        <fullName evidence="2">Uncharacterized protein</fullName>
    </submittedName>
</protein>
<feature type="region of interest" description="Disordered" evidence="1">
    <location>
        <begin position="1"/>
        <end position="40"/>
    </location>
</feature>
<reference evidence="2" key="1">
    <citation type="submission" date="2024-06" db="EMBL/GenBank/DDBJ databases">
        <authorList>
            <person name="Yerushalmy O."/>
            <person name="Alkalay-Oren S."/>
            <person name="Coppenhagn-Glazer S."/>
            <person name="Hazan R."/>
        </authorList>
    </citation>
    <scope>NUCLEOTIDE SEQUENCE</scope>
</reference>
<evidence type="ECO:0000313" key="2">
    <source>
        <dbReference type="EMBL" id="XCH45289.1"/>
    </source>
</evidence>
<proteinExistence type="predicted"/>